<accession>A0AAE1Z0M2</accession>
<keyword evidence="1" id="KW-0472">Membrane</keyword>
<proteinExistence type="predicted"/>
<evidence type="ECO:0000256" key="1">
    <source>
        <dbReference type="SAM" id="Phobius"/>
    </source>
</evidence>
<comment type="caution">
    <text evidence="2">The sequence shown here is derived from an EMBL/GenBank/DDBJ whole genome shotgun (WGS) entry which is preliminary data.</text>
</comment>
<gene>
    <name evidence="2" type="ORF">Salat_0307100</name>
</gene>
<dbReference type="AlphaFoldDB" id="A0AAE1Z0M2"/>
<sequence length="143" mass="15604">MDAAPIFSSLQLIPCAKYPSTPGFITNHPASYGSNLISPSITTKPATLLNRNIPSTSRTSAVNDFSAITVQPEITWQIILGSLAGVTPFVVAGIEFSKRIAAQRKCKVCKGSGLVLRDKKYYFRCPGCGGFLPWQSWRRFFTG</sequence>
<organism evidence="2 3">
    <name type="scientific">Sesamum alatum</name>
    <dbReference type="NCBI Taxonomy" id="300844"/>
    <lineage>
        <taxon>Eukaryota</taxon>
        <taxon>Viridiplantae</taxon>
        <taxon>Streptophyta</taxon>
        <taxon>Embryophyta</taxon>
        <taxon>Tracheophyta</taxon>
        <taxon>Spermatophyta</taxon>
        <taxon>Magnoliopsida</taxon>
        <taxon>eudicotyledons</taxon>
        <taxon>Gunneridae</taxon>
        <taxon>Pentapetalae</taxon>
        <taxon>asterids</taxon>
        <taxon>lamiids</taxon>
        <taxon>Lamiales</taxon>
        <taxon>Pedaliaceae</taxon>
        <taxon>Sesamum</taxon>
    </lineage>
</organism>
<keyword evidence="1" id="KW-0812">Transmembrane</keyword>
<protein>
    <recommendedName>
        <fullName evidence="4">Viral late gene transcription factor 3 zinc ribbon domain-containing protein</fullName>
    </recommendedName>
</protein>
<evidence type="ECO:0008006" key="4">
    <source>
        <dbReference type="Google" id="ProtNLM"/>
    </source>
</evidence>
<reference evidence="2" key="2">
    <citation type="journal article" date="2024" name="Plant">
        <title>Genomic evolution and insights into agronomic trait innovations of Sesamum species.</title>
        <authorList>
            <person name="Miao H."/>
            <person name="Wang L."/>
            <person name="Qu L."/>
            <person name="Liu H."/>
            <person name="Sun Y."/>
            <person name="Le M."/>
            <person name="Wang Q."/>
            <person name="Wei S."/>
            <person name="Zheng Y."/>
            <person name="Lin W."/>
            <person name="Duan Y."/>
            <person name="Cao H."/>
            <person name="Xiong S."/>
            <person name="Wang X."/>
            <person name="Wei L."/>
            <person name="Li C."/>
            <person name="Ma Q."/>
            <person name="Ju M."/>
            <person name="Zhao R."/>
            <person name="Li G."/>
            <person name="Mu C."/>
            <person name="Tian Q."/>
            <person name="Mei H."/>
            <person name="Zhang T."/>
            <person name="Gao T."/>
            <person name="Zhang H."/>
        </authorList>
    </citation>
    <scope>NUCLEOTIDE SEQUENCE</scope>
    <source>
        <strain evidence="2">3651</strain>
    </source>
</reference>
<dbReference type="EMBL" id="JACGWO010000001">
    <property type="protein sequence ID" value="KAK4439722.1"/>
    <property type="molecule type" value="Genomic_DNA"/>
</dbReference>
<dbReference type="PANTHER" id="PTHR36809">
    <property type="entry name" value="TRANSMEMBRANE PROTEIN"/>
    <property type="match status" value="1"/>
</dbReference>
<feature type="transmembrane region" description="Helical" evidence="1">
    <location>
        <begin position="74"/>
        <end position="94"/>
    </location>
</feature>
<keyword evidence="1" id="KW-1133">Transmembrane helix</keyword>
<dbReference type="PANTHER" id="PTHR36809:SF1">
    <property type="entry name" value="TRANSMEMBRANE PROTEIN"/>
    <property type="match status" value="1"/>
</dbReference>
<reference evidence="2" key="1">
    <citation type="submission" date="2020-06" db="EMBL/GenBank/DDBJ databases">
        <authorList>
            <person name="Li T."/>
            <person name="Hu X."/>
            <person name="Zhang T."/>
            <person name="Song X."/>
            <person name="Zhang H."/>
            <person name="Dai N."/>
            <person name="Sheng W."/>
            <person name="Hou X."/>
            <person name="Wei L."/>
        </authorList>
    </citation>
    <scope>NUCLEOTIDE SEQUENCE</scope>
    <source>
        <strain evidence="2">3651</strain>
        <tissue evidence="2">Leaf</tissue>
    </source>
</reference>
<evidence type="ECO:0000313" key="2">
    <source>
        <dbReference type="EMBL" id="KAK4439722.1"/>
    </source>
</evidence>
<keyword evidence="3" id="KW-1185">Reference proteome</keyword>
<name>A0AAE1Z0M2_9LAMI</name>
<evidence type="ECO:0000313" key="3">
    <source>
        <dbReference type="Proteomes" id="UP001293254"/>
    </source>
</evidence>
<dbReference type="Proteomes" id="UP001293254">
    <property type="component" value="Unassembled WGS sequence"/>
</dbReference>